<keyword evidence="6" id="KW-1185">Reference proteome</keyword>
<evidence type="ECO:0000313" key="5">
    <source>
        <dbReference type="EMBL" id="QQT55405.1"/>
    </source>
</evidence>
<feature type="domain" description="HTH araC/xylS-type" evidence="4">
    <location>
        <begin position="176"/>
        <end position="274"/>
    </location>
</feature>
<keyword evidence="1" id="KW-0805">Transcription regulation</keyword>
<organism evidence="5 6">
    <name type="scientific">Sphingobacterium multivorum</name>
    <dbReference type="NCBI Taxonomy" id="28454"/>
    <lineage>
        <taxon>Bacteria</taxon>
        <taxon>Pseudomonadati</taxon>
        <taxon>Bacteroidota</taxon>
        <taxon>Sphingobacteriia</taxon>
        <taxon>Sphingobacteriales</taxon>
        <taxon>Sphingobacteriaceae</taxon>
        <taxon>Sphingobacterium</taxon>
    </lineage>
</organism>
<dbReference type="EMBL" id="CP068224">
    <property type="protein sequence ID" value="QQT55405.1"/>
    <property type="molecule type" value="Genomic_DNA"/>
</dbReference>
<evidence type="ECO:0000256" key="2">
    <source>
        <dbReference type="ARBA" id="ARBA00023125"/>
    </source>
</evidence>
<accession>A0ABX7CVH5</accession>
<protein>
    <submittedName>
        <fullName evidence="5">AraC family transcriptional regulator</fullName>
    </submittedName>
</protein>
<dbReference type="SMART" id="SM00342">
    <property type="entry name" value="HTH_ARAC"/>
    <property type="match status" value="1"/>
</dbReference>
<dbReference type="SUPFAM" id="SSF46689">
    <property type="entry name" value="Homeodomain-like"/>
    <property type="match status" value="1"/>
</dbReference>
<keyword evidence="2" id="KW-0238">DNA-binding</keyword>
<reference evidence="5 6" key="1">
    <citation type="submission" date="2021-01" db="EMBL/GenBank/DDBJ databases">
        <title>FDA dAtabase for Regulatory Grade micrObial Sequences (FDA-ARGOS): Supporting development and validation of Infectious Disease Dx tests.</title>
        <authorList>
            <person name="Sproer C."/>
            <person name="Gronow S."/>
            <person name="Severitt S."/>
            <person name="Schroder I."/>
            <person name="Tallon L."/>
            <person name="Sadzewicz L."/>
            <person name="Zhao X."/>
            <person name="Boylan J."/>
            <person name="Ott S."/>
            <person name="Bowen H."/>
            <person name="Vavikolanu K."/>
            <person name="Mehta A."/>
            <person name="Aluvathingal J."/>
            <person name="Nadendla S."/>
            <person name="Lowell S."/>
            <person name="Myers T."/>
            <person name="Yan Y."/>
            <person name="Sichtig H."/>
        </authorList>
    </citation>
    <scope>NUCLEOTIDE SEQUENCE [LARGE SCALE GENOMIC DNA]</scope>
    <source>
        <strain evidence="5 6">FDAARGOS_1141</strain>
    </source>
</reference>
<dbReference type="PANTHER" id="PTHR43280:SF32">
    <property type="entry name" value="TRANSCRIPTIONAL REGULATORY PROTEIN"/>
    <property type="match status" value="1"/>
</dbReference>
<evidence type="ECO:0000256" key="3">
    <source>
        <dbReference type="ARBA" id="ARBA00023163"/>
    </source>
</evidence>
<dbReference type="Gene3D" id="1.10.10.60">
    <property type="entry name" value="Homeodomain-like"/>
    <property type="match status" value="1"/>
</dbReference>
<evidence type="ECO:0000313" key="6">
    <source>
        <dbReference type="Proteomes" id="UP000595498"/>
    </source>
</evidence>
<dbReference type="PROSITE" id="PS01124">
    <property type="entry name" value="HTH_ARAC_FAMILY_2"/>
    <property type="match status" value="1"/>
</dbReference>
<gene>
    <name evidence="5" type="ORF">I6I98_09165</name>
</gene>
<dbReference type="PANTHER" id="PTHR43280">
    <property type="entry name" value="ARAC-FAMILY TRANSCRIPTIONAL REGULATOR"/>
    <property type="match status" value="1"/>
</dbReference>
<dbReference type="Pfam" id="PF12833">
    <property type="entry name" value="HTH_18"/>
    <property type="match status" value="1"/>
</dbReference>
<sequence length="285" mass="33040">MDSKAAEFEIIPLKEWQQQRFPHWYHGQDLFTILVPFDDIEIRLANDSFCMEGNTLIFIGPAKDFTLRGSGTPNGYLIRFTSRFYERSALDRTLINSGLFFDSERLLKAVKSRIKQEEMKMQIMGNIQGYPSRNAAVTSMIVHNFIESVLLQGIWETDFDKELTTGRDGSVQGMANRFSILVHKHYKENCNVKFYADKLHITPRKLTNLCTEVWNKTAKNAIIDIVLKEALRYIENTDLSISQISYEMGFSEESNFRHFIKKHSGSNPLQYRERMRAASGSYAYE</sequence>
<dbReference type="Proteomes" id="UP000595498">
    <property type="component" value="Chromosome"/>
</dbReference>
<keyword evidence="3" id="KW-0804">Transcription</keyword>
<evidence type="ECO:0000259" key="4">
    <source>
        <dbReference type="PROSITE" id="PS01124"/>
    </source>
</evidence>
<evidence type="ECO:0000256" key="1">
    <source>
        <dbReference type="ARBA" id="ARBA00023015"/>
    </source>
</evidence>
<name>A0ABX7CVH5_SPHMU</name>
<dbReference type="InterPro" id="IPR018060">
    <property type="entry name" value="HTH_AraC"/>
</dbReference>
<proteinExistence type="predicted"/>
<dbReference type="InterPro" id="IPR009057">
    <property type="entry name" value="Homeodomain-like_sf"/>
</dbReference>